<evidence type="ECO:0000256" key="3">
    <source>
        <dbReference type="SAM" id="MobiDB-lite"/>
    </source>
</evidence>
<feature type="compositionally biased region" description="Basic and acidic residues" evidence="3">
    <location>
        <begin position="643"/>
        <end position="652"/>
    </location>
</feature>
<dbReference type="InterPro" id="IPR031961">
    <property type="entry name" value="DUF4780"/>
</dbReference>
<feature type="region of interest" description="Disordered" evidence="3">
    <location>
        <begin position="442"/>
        <end position="516"/>
    </location>
</feature>
<dbReference type="InterPro" id="IPR000504">
    <property type="entry name" value="RRM_dom"/>
</dbReference>
<evidence type="ECO:0000259" key="4">
    <source>
        <dbReference type="PROSITE" id="PS50102"/>
    </source>
</evidence>
<feature type="compositionally biased region" description="Basic and acidic residues" evidence="3">
    <location>
        <begin position="185"/>
        <end position="202"/>
    </location>
</feature>
<accession>A0A653BY50</accession>
<evidence type="ECO:0000313" key="5">
    <source>
        <dbReference type="EMBL" id="VEN40509.1"/>
    </source>
</evidence>
<dbReference type="EMBL" id="CAACVG010006544">
    <property type="protein sequence ID" value="VEN40509.1"/>
    <property type="molecule type" value="Genomic_DNA"/>
</dbReference>
<evidence type="ECO:0000313" key="6">
    <source>
        <dbReference type="Proteomes" id="UP000410492"/>
    </source>
</evidence>
<dbReference type="SMART" id="SM00360">
    <property type="entry name" value="RRM"/>
    <property type="match status" value="2"/>
</dbReference>
<organism evidence="5 6">
    <name type="scientific">Callosobruchus maculatus</name>
    <name type="common">Southern cowpea weevil</name>
    <name type="synonym">Pulse bruchid</name>
    <dbReference type="NCBI Taxonomy" id="64391"/>
    <lineage>
        <taxon>Eukaryota</taxon>
        <taxon>Metazoa</taxon>
        <taxon>Ecdysozoa</taxon>
        <taxon>Arthropoda</taxon>
        <taxon>Hexapoda</taxon>
        <taxon>Insecta</taxon>
        <taxon>Pterygota</taxon>
        <taxon>Neoptera</taxon>
        <taxon>Endopterygota</taxon>
        <taxon>Coleoptera</taxon>
        <taxon>Polyphaga</taxon>
        <taxon>Cucujiformia</taxon>
        <taxon>Chrysomeloidea</taxon>
        <taxon>Chrysomelidae</taxon>
        <taxon>Bruchinae</taxon>
        <taxon>Bruchini</taxon>
        <taxon>Callosobruchus</taxon>
    </lineage>
</organism>
<dbReference type="GO" id="GO:0003723">
    <property type="term" value="F:RNA binding"/>
    <property type="evidence" value="ECO:0007669"/>
    <property type="project" value="UniProtKB-UniRule"/>
</dbReference>
<gene>
    <name evidence="5" type="ORF">CALMAC_LOCUS4650</name>
</gene>
<feature type="region of interest" description="Disordered" evidence="3">
    <location>
        <begin position="643"/>
        <end position="691"/>
    </location>
</feature>
<feature type="compositionally biased region" description="Basic and acidic residues" evidence="3">
    <location>
        <begin position="465"/>
        <end position="482"/>
    </location>
</feature>
<keyword evidence="1 2" id="KW-0694">RNA-binding</keyword>
<feature type="domain" description="RRM" evidence="4">
    <location>
        <begin position="991"/>
        <end position="1065"/>
    </location>
</feature>
<dbReference type="Pfam" id="PF16012">
    <property type="entry name" value="DUF4780"/>
    <property type="match status" value="3"/>
</dbReference>
<dbReference type="InterPro" id="IPR052462">
    <property type="entry name" value="SLIRP/GR-RBP-like"/>
</dbReference>
<reference evidence="5 6" key="1">
    <citation type="submission" date="2019-01" db="EMBL/GenBank/DDBJ databases">
        <authorList>
            <person name="Sayadi A."/>
        </authorList>
    </citation>
    <scope>NUCLEOTIDE SEQUENCE [LARGE SCALE GENOMIC DNA]</scope>
</reference>
<proteinExistence type="predicted"/>
<feature type="region of interest" description="Disordered" evidence="3">
    <location>
        <begin position="868"/>
        <end position="902"/>
    </location>
</feature>
<dbReference type="SUPFAM" id="SSF54928">
    <property type="entry name" value="RNA-binding domain, RBD"/>
    <property type="match status" value="1"/>
</dbReference>
<keyword evidence="6" id="KW-1185">Reference proteome</keyword>
<feature type="compositionally biased region" description="Basic and acidic residues" evidence="3">
    <location>
        <begin position="223"/>
        <end position="238"/>
    </location>
</feature>
<evidence type="ECO:0000256" key="1">
    <source>
        <dbReference type="ARBA" id="ARBA00022884"/>
    </source>
</evidence>
<sequence length="1192" mass="136209">MVKRFSDAARAYEECDKSYKAQFAELEREPRHSSDDSFGCDSSFGAIGSGVGSNSNGGIPKTLYPSSDFIDEACNKPIITRSPHMDQDQPWKSYNTIPSSSSYPHTRATNMDADSSKGEHKSIADSVAAELGLDKNQRLSGAQRRKLKKAIKMAEGTWREEKPYKKPLSQDCREEKPYKKPLNQDWREEKPSGVYKYPKEMSHQGIKRPRNDPKPELNTPKRSRQDEGLAKATSEDASNRMVVIHEQHPIITLDKDQADIILEKLGDILHKDSTSACPLQFLSVTFRVGAILMSCANEATVVWLRKAVASLKEDLTIVESKDLSKMPRVSVFIPEPEAENQEEVRIITLLGKQNPDLKVAWWHFLHSEKQEGKGVTMLFCIDEVSFTNLLNNQRRAFYRFGRVVFKVSAELGLDKNQKLSGAQRRKLKKAIKMAEGTWREEKPYKKPFSQDWNEKKPNKKPLSQDWREEKLSGVSKYPKEMSHQGIKRPRNDPKPELNTPKRSRQDERLAKAFKPATENQEEGRIITLLGKQNPDLKVEWWHFLHSEKQKGKGVTMFFCIDEVSFTNLLNNQLRAFYRFGRVLFKTFVYEVAAELGLDKNQRLWGAQRGKLKKAIKMAEGTWRKEKTYKKPLNQDWRKEKRSGVYKYPKEMSHQGIKRPRNDPKPPLNTPKRSRQDEGLTQASSEEASNRMAAVASLREDVTIIESKDLSKMARVSVFVPEPEAENQEEERIITLLGKQNPDLKVCWWHLLQSVKQEGKGVTMFFCIDEVSFTNLLNNQRRAFYRFGTVVFKVAAELGLDKSQKLPGAQRRKLKKAIKMAEGTWRDEKPYKSFSQDCNEKKRYKKPLNQDWGEEKPSGVYKYRKEMGHQGIKRPRNDPKPPLNTPKGSRQDVGLTKASSEEASNRMAVIHEQHPIITLDKDQADLILEKLGDILHKDSVTYIKYSKTSEAANALEKMHRHTMGTDRPIKVMVAADRDKGSQKDLNEEETIRRLFVSVPKTMTESELKEKFEQFGDVESAIIIKDRQTKESKGCGFVKFRRFSDAARAFEECDKSYRALFAEPKGEPRHGFGDSFGRGSSFGGMGGGMRSGSNGGIPSLLTAPKTLNPPADFEDEGYNKLIVTGSPLINQDQLWKLFNIVPTMEYCSLTYEGDGRRPTRCVAEVMYNDAVWAAYAREKMHGFEYPPGTRLIVR</sequence>
<dbReference type="OrthoDB" id="78437at2759"/>
<dbReference type="InterPro" id="IPR035979">
    <property type="entry name" value="RBD_domain_sf"/>
</dbReference>
<dbReference type="AlphaFoldDB" id="A0A653BY50"/>
<protein>
    <recommendedName>
        <fullName evidence="4">RRM domain-containing protein</fullName>
    </recommendedName>
</protein>
<feature type="region of interest" description="Disordered" evidence="3">
    <location>
        <begin position="162"/>
        <end position="238"/>
    </location>
</feature>
<dbReference type="Proteomes" id="UP000410492">
    <property type="component" value="Unassembled WGS sequence"/>
</dbReference>
<dbReference type="PROSITE" id="PS50102">
    <property type="entry name" value="RRM"/>
    <property type="match status" value="1"/>
</dbReference>
<dbReference type="Gene3D" id="3.30.70.330">
    <property type="match status" value="2"/>
</dbReference>
<name>A0A653BY50_CALMS</name>
<evidence type="ECO:0000256" key="2">
    <source>
        <dbReference type="PROSITE-ProRule" id="PRU00176"/>
    </source>
</evidence>
<dbReference type="InterPro" id="IPR012677">
    <property type="entry name" value="Nucleotide-bd_a/b_plait_sf"/>
</dbReference>
<dbReference type="PANTHER" id="PTHR48027">
    <property type="entry name" value="HETEROGENEOUS NUCLEAR RIBONUCLEOPROTEIN 87F-RELATED"/>
    <property type="match status" value="1"/>
</dbReference>
<dbReference type="Pfam" id="PF00076">
    <property type="entry name" value="RRM_1"/>
    <property type="match status" value="1"/>
</dbReference>